<dbReference type="EMBL" id="CAJFCJ010000009">
    <property type="protein sequence ID" value="CAD5118496.1"/>
    <property type="molecule type" value="Genomic_DNA"/>
</dbReference>
<evidence type="ECO:0000256" key="3">
    <source>
        <dbReference type="ARBA" id="ARBA00022927"/>
    </source>
</evidence>
<dbReference type="GO" id="GO:0005483">
    <property type="term" value="F:soluble NSF attachment protein activity"/>
    <property type="evidence" value="ECO:0007669"/>
    <property type="project" value="TreeGrafter"/>
</dbReference>
<dbReference type="Gene3D" id="1.25.40.10">
    <property type="entry name" value="Tetratricopeptide repeat domain"/>
    <property type="match status" value="2"/>
</dbReference>
<evidence type="ECO:0000256" key="4">
    <source>
        <dbReference type="RuleBase" id="RU367013"/>
    </source>
</evidence>
<keyword evidence="3 4" id="KW-0653">Protein transport</keyword>
<evidence type="ECO:0000313" key="5">
    <source>
        <dbReference type="EMBL" id="CAD5118496.1"/>
    </source>
</evidence>
<dbReference type="GO" id="GO:0035494">
    <property type="term" value="P:SNARE complex disassembly"/>
    <property type="evidence" value="ECO:0007669"/>
    <property type="project" value="TreeGrafter"/>
</dbReference>
<sequence>MGDHEKKAQDLMAQAEKKTKSGGIFGMFGGSSKSEEAAELYDRAANSFKMAKNWNGAGKAFSQSAQIYLKLNSKHEAASHYVDAGNAYKKCDVNEAVSCITKAIEIYTDMGKFTIAAKHHITIAEIFENDMIDIEKAITHYEQAADYYKGEESNSSANKCLLKVAQYAAQMEQYEKAIDIYETIGKKSLNTKLTSYGAPEYFFRALLIRLIQDHIDTEIAMEKYQKIYLILSSTKEFKFIKIAQAVLGNQLLKYSAADHLFKAALCRLAMDKDVTDANTALEKYEKMMPSFADKREAKLLKKLIEAIEDSNPDNFADAVKEYDSISRLDQWYTAILLKIKKGIEGDADLR</sequence>
<dbReference type="OrthoDB" id="9984275at2759"/>
<keyword evidence="4" id="KW-0472">Membrane</keyword>
<evidence type="ECO:0000256" key="2">
    <source>
        <dbReference type="ARBA" id="ARBA00022448"/>
    </source>
</evidence>
<reference evidence="5 6" key="1">
    <citation type="submission" date="2020-08" db="EMBL/GenBank/DDBJ databases">
        <authorList>
            <person name="Hejnol A."/>
        </authorList>
    </citation>
    <scope>NUCLEOTIDE SEQUENCE [LARGE SCALE GENOMIC DNA]</scope>
</reference>
<dbReference type="GO" id="GO:0019905">
    <property type="term" value="F:syntaxin binding"/>
    <property type="evidence" value="ECO:0007669"/>
    <property type="project" value="TreeGrafter"/>
</dbReference>
<dbReference type="Pfam" id="PF14938">
    <property type="entry name" value="SNAP"/>
    <property type="match status" value="1"/>
</dbReference>
<protein>
    <submittedName>
        <fullName evidence="5">DgyrCDS7193</fullName>
    </submittedName>
</protein>
<comment type="similarity">
    <text evidence="1 4">Belongs to the SNAP family.</text>
</comment>
<dbReference type="GO" id="GO:0006886">
    <property type="term" value="P:intracellular protein transport"/>
    <property type="evidence" value="ECO:0007669"/>
    <property type="project" value="UniProtKB-UniRule"/>
</dbReference>
<comment type="function">
    <text evidence="4">Required for vesicular transport between the endoplasmic reticulum and the Golgi apparatus.</text>
</comment>
<dbReference type="PRINTS" id="PR00448">
    <property type="entry name" value="NSFATTACHMNT"/>
</dbReference>
<dbReference type="PANTHER" id="PTHR13768">
    <property type="entry name" value="SOLUBLE NSF ATTACHMENT PROTEIN SNAP"/>
    <property type="match status" value="1"/>
</dbReference>
<dbReference type="Proteomes" id="UP000549394">
    <property type="component" value="Unassembled WGS sequence"/>
</dbReference>
<dbReference type="InterPro" id="IPR011990">
    <property type="entry name" value="TPR-like_helical_dom_sf"/>
</dbReference>
<keyword evidence="2 4" id="KW-0813">Transport</keyword>
<keyword evidence="4" id="KW-0931">ER-Golgi transport</keyword>
<organism evidence="5 6">
    <name type="scientific">Dimorphilus gyrociliatus</name>
    <dbReference type="NCBI Taxonomy" id="2664684"/>
    <lineage>
        <taxon>Eukaryota</taxon>
        <taxon>Metazoa</taxon>
        <taxon>Spiralia</taxon>
        <taxon>Lophotrochozoa</taxon>
        <taxon>Annelida</taxon>
        <taxon>Polychaeta</taxon>
        <taxon>Polychaeta incertae sedis</taxon>
        <taxon>Dinophilidae</taxon>
        <taxon>Dimorphilus</taxon>
    </lineage>
</organism>
<dbReference type="SUPFAM" id="SSF48452">
    <property type="entry name" value="TPR-like"/>
    <property type="match status" value="2"/>
</dbReference>
<gene>
    <name evidence="5" type="ORF">DGYR_LOCUS6865</name>
</gene>
<comment type="subcellular location">
    <subcellularLocation>
        <location evidence="4">Membrane</location>
        <topology evidence="4">Peripheral membrane protein</topology>
    </subcellularLocation>
</comment>
<comment type="caution">
    <text evidence="5">The sequence shown here is derived from an EMBL/GenBank/DDBJ whole genome shotgun (WGS) entry which is preliminary data.</text>
</comment>
<keyword evidence="6" id="KW-1185">Reference proteome</keyword>
<dbReference type="GO" id="GO:0005774">
    <property type="term" value="C:vacuolar membrane"/>
    <property type="evidence" value="ECO:0007669"/>
    <property type="project" value="TreeGrafter"/>
</dbReference>
<name>A0A7I8VQA3_9ANNE</name>
<proteinExistence type="inferred from homology"/>
<dbReference type="AlphaFoldDB" id="A0A7I8VQA3"/>
<dbReference type="InterPro" id="IPR000744">
    <property type="entry name" value="NSF_attach"/>
</dbReference>
<evidence type="ECO:0000313" key="6">
    <source>
        <dbReference type="Proteomes" id="UP000549394"/>
    </source>
</evidence>
<accession>A0A7I8VQA3</accession>
<dbReference type="GO" id="GO:0031201">
    <property type="term" value="C:SNARE complex"/>
    <property type="evidence" value="ECO:0007669"/>
    <property type="project" value="TreeGrafter"/>
</dbReference>
<dbReference type="PANTHER" id="PTHR13768:SF8">
    <property type="entry name" value="ALPHA-SOLUBLE NSF ATTACHMENT PROTEIN"/>
    <property type="match status" value="1"/>
</dbReference>
<dbReference type="CDD" id="cd15832">
    <property type="entry name" value="SNAP"/>
    <property type="match status" value="1"/>
</dbReference>
<evidence type="ECO:0000256" key="1">
    <source>
        <dbReference type="ARBA" id="ARBA00010050"/>
    </source>
</evidence>